<evidence type="ECO:0000313" key="6">
    <source>
        <dbReference type="EMBL" id="CAL1700253.1"/>
    </source>
</evidence>
<keyword evidence="3" id="KW-0496">Mitochondrion</keyword>
<feature type="transmembrane region" description="Helical" evidence="5">
    <location>
        <begin position="42"/>
        <end position="62"/>
    </location>
</feature>
<keyword evidence="5" id="KW-1133">Transmembrane helix</keyword>
<keyword evidence="7" id="KW-1185">Reference proteome</keyword>
<organism evidence="6 7">
    <name type="scientific">Somion occarium</name>
    <dbReference type="NCBI Taxonomy" id="3059160"/>
    <lineage>
        <taxon>Eukaryota</taxon>
        <taxon>Fungi</taxon>
        <taxon>Dikarya</taxon>
        <taxon>Basidiomycota</taxon>
        <taxon>Agaricomycotina</taxon>
        <taxon>Agaricomycetes</taxon>
        <taxon>Polyporales</taxon>
        <taxon>Cerrenaceae</taxon>
        <taxon>Somion</taxon>
    </lineage>
</organism>
<evidence type="ECO:0000256" key="4">
    <source>
        <dbReference type="ARBA" id="ARBA00023136"/>
    </source>
</evidence>
<gene>
    <name evidence="6" type="ORF">GFSPODELE1_LOCUS3068</name>
</gene>
<evidence type="ECO:0000256" key="3">
    <source>
        <dbReference type="ARBA" id="ARBA00023128"/>
    </source>
</evidence>
<accession>A0ABP1CZW4</accession>
<proteinExistence type="predicted"/>
<evidence type="ECO:0000256" key="2">
    <source>
        <dbReference type="ARBA" id="ARBA00022792"/>
    </source>
</evidence>
<comment type="subcellular location">
    <subcellularLocation>
        <location evidence="1">Mitochondrion inner membrane</location>
    </subcellularLocation>
</comment>
<keyword evidence="5" id="KW-0812">Transmembrane</keyword>
<keyword evidence="4 5" id="KW-0472">Membrane</keyword>
<protein>
    <submittedName>
        <fullName evidence="6">Uncharacterized protein</fullName>
    </submittedName>
</protein>
<reference evidence="7" key="1">
    <citation type="submission" date="2024-04" db="EMBL/GenBank/DDBJ databases">
        <authorList>
            <person name="Shaw F."/>
            <person name="Minotto A."/>
        </authorList>
    </citation>
    <scope>NUCLEOTIDE SEQUENCE [LARGE SCALE GENOMIC DNA]</scope>
</reference>
<evidence type="ECO:0000256" key="5">
    <source>
        <dbReference type="SAM" id="Phobius"/>
    </source>
</evidence>
<name>A0ABP1CZW4_9APHY</name>
<sequence>MLSALINKPNHVPELQRKVQAAFPHEPVYYAKPHGKLYVRTYYGFFAAGVLGVLYGSYSLLFTKPKRGGE</sequence>
<keyword evidence="2" id="KW-0999">Mitochondrion inner membrane</keyword>
<dbReference type="InterPro" id="IPR039297">
    <property type="entry name" value="COX7a"/>
</dbReference>
<dbReference type="EMBL" id="OZ037945">
    <property type="protein sequence ID" value="CAL1700253.1"/>
    <property type="molecule type" value="Genomic_DNA"/>
</dbReference>
<evidence type="ECO:0000256" key="1">
    <source>
        <dbReference type="ARBA" id="ARBA00004273"/>
    </source>
</evidence>
<dbReference type="Pfam" id="PF02238">
    <property type="entry name" value="COX7a"/>
    <property type="match status" value="1"/>
</dbReference>
<dbReference type="Proteomes" id="UP001497453">
    <property type="component" value="Chromosome 2"/>
</dbReference>
<evidence type="ECO:0000313" key="7">
    <source>
        <dbReference type="Proteomes" id="UP001497453"/>
    </source>
</evidence>